<gene>
    <name evidence="5" type="primary">recX</name>
    <name evidence="9" type="ORF">J4H85_10730</name>
</gene>
<dbReference type="Pfam" id="PF21982">
    <property type="entry name" value="RecX_HTH1"/>
    <property type="match status" value="1"/>
</dbReference>
<dbReference type="AlphaFoldDB" id="A0A939QEM1"/>
<organism evidence="9 10">
    <name type="scientific">Leucobacter tardus</name>
    <dbReference type="NCBI Taxonomy" id="501483"/>
    <lineage>
        <taxon>Bacteria</taxon>
        <taxon>Bacillati</taxon>
        <taxon>Actinomycetota</taxon>
        <taxon>Actinomycetes</taxon>
        <taxon>Micrococcales</taxon>
        <taxon>Microbacteriaceae</taxon>
        <taxon>Leucobacter</taxon>
    </lineage>
</organism>
<name>A0A939QEM1_9MICO</name>
<accession>A0A939QEM1</accession>
<feature type="compositionally biased region" description="Basic and acidic residues" evidence="6">
    <location>
        <begin position="116"/>
        <end position="129"/>
    </location>
</feature>
<evidence type="ECO:0000313" key="10">
    <source>
        <dbReference type="Proteomes" id="UP000668403"/>
    </source>
</evidence>
<comment type="function">
    <text evidence="5">Modulates RecA activity.</text>
</comment>
<dbReference type="GO" id="GO:0006282">
    <property type="term" value="P:regulation of DNA repair"/>
    <property type="evidence" value="ECO:0007669"/>
    <property type="project" value="UniProtKB-UniRule"/>
</dbReference>
<reference evidence="9" key="1">
    <citation type="submission" date="2021-03" db="EMBL/GenBank/DDBJ databases">
        <title>Leucobacter chromiisoli sp. nov., isolated from chromium-containing soil of chemical plant.</title>
        <authorList>
            <person name="Xu Z."/>
        </authorList>
    </citation>
    <scope>NUCLEOTIDE SEQUENCE</scope>
    <source>
        <strain evidence="9">K 70/01</strain>
    </source>
</reference>
<evidence type="ECO:0000256" key="4">
    <source>
        <dbReference type="ARBA" id="ARBA00022490"/>
    </source>
</evidence>
<comment type="similarity">
    <text evidence="2 5">Belongs to the RecX family.</text>
</comment>
<feature type="region of interest" description="Disordered" evidence="6">
    <location>
        <begin position="1"/>
        <end position="129"/>
    </location>
</feature>
<feature type="domain" description="RecX first three-helical" evidence="8">
    <location>
        <begin position="105"/>
        <end position="140"/>
    </location>
</feature>
<evidence type="ECO:0000256" key="6">
    <source>
        <dbReference type="SAM" id="MobiDB-lite"/>
    </source>
</evidence>
<dbReference type="PANTHER" id="PTHR33602:SF1">
    <property type="entry name" value="REGULATORY PROTEIN RECX FAMILY PROTEIN"/>
    <property type="match status" value="1"/>
</dbReference>
<evidence type="ECO:0000259" key="8">
    <source>
        <dbReference type="Pfam" id="PF21982"/>
    </source>
</evidence>
<evidence type="ECO:0000256" key="5">
    <source>
        <dbReference type="HAMAP-Rule" id="MF_01114"/>
    </source>
</evidence>
<evidence type="ECO:0000313" key="9">
    <source>
        <dbReference type="EMBL" id="MBO2990466.1"/>
    </source>
</evidence>
<dbReference type="InterPro" id="IPR003783">
    <property type="entry name" value="Regulatory_RecX"/>
</dbReference>
<evidence type="ECO:0000256" key="1">
    <source>
        <dbReference type="ARBA" id="ARBA00004496"/>
    </source>
</evidence>
<evidence type="ECO:0000256" key="2">
    <source>
        <dbReference type="ARBA" id="ARBA00009695"/>
    </source>
</evidence>
<protein>
    <recommendedName>
        <fullName evidence="3 5">Regulatory protein RecX</fullName>
    </recommendedName>
</protein>
<proteinExistence type="inferred from homology"/>
<dbReference type="Pfam" id="PF21981">
    <property type="entry name" value="RecX_HTH3"/>
    <property type="match status" value="1"/>
</dbReference>
<dbReference type="PANTHER" id="PTHR33602">
    <property type="entry name" value="REGULATORY PROTEIN RECX FAMILY PROTEIN"/>
    <property type="match status" value="1"/>
</dbReference>
<dbReference type="GO" id="GO:0005737">
    <property type="term" value="C:cytoplasm"/>
    <property type="evidence" value="ECO:0007669"/>
    <property type="project" value="UniProtKB-SubCell"/>
</dbReference>
<comment type="caution">
    <text evidence="9">The sequence shown here is derived from an EMBL/GenBank/DDBJ whole genome shotgun (WGS) entry which is preliminary data.</text>
</comment>
<evidence type="ECO:0000259" key="7">
    <source>
        <dbReference type="Pfam" id="PF21981"/>
    </source>
</evidence>
<keyword evidence="4 5" id="KW-0963">Cytoplasm</keyword>
<evidence type="ECO:0000256" key="3">
    <source>
        <dbReference type="ARBA" id="ARBA00018111"/>
    </source>
</evidence>
<dbReference type="InterPro" id="IPR053925">
    <property type="entry name" value="RecX_HTH_3rd"/>
</dbReference>
<feature type="region of interest" description="Disordered" evidence="6">
    <location>
        <begin position="235"/>
        <end position="259"/>
    </location>
</feature>
<comment type="subcellular location">
    <subcellularLocation>
        <location evidence="1 5">Cytoplasm</location>
    </subcellularLocation>
</comment>
<feature type="domain" description="RecX third three-helical" evidence="7">
    <location>
        <begin position="196"/>
        <end position="240"/>
    </location>
</feature>
<dbReference type="EMBL" id="JAGFBF010000005">
    <property type="protein sequence ID" value="MBO2990466.1"/>
    <property type="molecule type" value="Genomic_DNA"/>
</dbReference>
<sequence length="259" mass="28430">MAVRFRPSPGDGQRPQGEDRGDLAEVLSLRSRLPQREWAQSQGDWAPESNEHSAEDSGTPSPPVQLDSISPSEPPDAPSDELAPAGEVDSAEPEPSGPERTANEDAVRVLGRKARSSGELRRDLERLGHDAHEVSGVIDEFRENLYLDDVGLARIVTEKLRDAKGASRGQIRRKLQERHFDESAIESALADLDEHEEDQLLRAAAEDRARRLTGLDPQTAERRLLGFLARRGWGGEPARRAARDALQGGGRSSSGVRFQ</sequence>
<dbReference type="InterPro" id="IPR053926">
    <property type="entry name" value="RecX_HTH_1st"/>
</dbReference>
<dbReference type="Proteomes" id="UP000668403">
    <property type="component" value="Unassembled WGS sequence"/>
</dbReference>
<keyword evidence="10" id="KW-1185">Reference proteome</keyword>
<dbReference type="RefSeq" id="WP_208239458.1">
    <property type="nucleotide sequence ID" value="NZ_BAAAQU010000002.1"/>
</dbReference>
<dbReference type="HAMAP" id="MF_01114">
    <property type="entry name" value="RecX"/>
    <property type="match status" value="1"/>
</dbReference>